<dbReference type="InterPro" id="IPR027417">
    <property type="entry name" value="P-loop_NTPase"/>
</dbReference>
<evidence type="ECO:0000313" key="3">
    <source>
        <dbReference type="Proteomes" id="UP000408482"/>
    </source>
</evidence>
<evidence type="ECO:0000259" key="1">
    <source>
        <dbReference type="Pfam" id="PF09820"/>
    </source>
</evidence>
<dbReference type="SUPFAM" id="SSF52540">
    <property type="entry name" value="P-loop containing nucleoside triphosphate hydrolases"/>
    <property type="match status" value="1"/>
</dbReference>
<dbReference type="PANTHER" id="PTHR34825">
    <property type="entry name" value="CONSERVED PROTEIN, WITH A WEAK D-GALACTARATE DEHYDRATASE/ALTRONATE HYDROLASE DOMAIN"/>
    <property type="match status" value="1"/>
</dbReference>
<reference evidence="2 3" key="1">
    <citation type="submission" date="2019-07" db="EMBL/GenBank/DDBJ databases">
        <authorList>
            <person name="Hibberd C M."/>
            <person name="Gehrig L. J."/>
            <person name="Chang H.-W."/>
            <person name="Venkatesh S."/>
        </authorList>
    </citation>
    <scope>NUCLEOTIDE SEQUENCE [LARGE SCALE GENOMIC DNA]</scope>
    <source>
        <strain evidence="2">Blautia_luti_SSTS_Bg7063</strain>
    </source>
</reference>
<organism evidence="2 3">
    <name type="scientific">Blautia luti</name>
    <dbReference type="NCBI Taxonomy" id="89014"/>
    <lineage>
        <taxon>Bacteria</taxon>
        <taxon>Bacillati</taxon>
        <taxon>Bacillota</taxon>
        <taxon>Clostridia</taxon>
        <taxon>Lachnospirales</taxon>
        <taxon>Lachnospiraceae</taxon>
        <taxon>Blautia</taxon>
    </lineage>
</organism>
<dbReference type="AlphaFoldDB" id="A0A564W8P8"/>
<dbReference type="InterPro" id="IPR012547">
    <property type="entry name" value="PDDEXK_9"/>
</dbReference>
<proteinExistence type="predicted"/>
<dbReference type="Pfam" id="PF08011">
    <property type="entry name" value="PDDEXK_9"/>
    <property type="match status" value="1"/>
</dbReference>
<dbReference type="Pfam" id="PF09820">
    <property type="entry name" value="AAA-ATPase_like"/>
    <property type="match status" value="1"/>
</dbReference>
<evidence type="ECO:0000313" key="2">
    <source>
        <dbReference type="EMBL" id="VUX41050.1"/>
    </source>
</evidence>
<dbReference type="PANTHER" id="PTHR34825:SF1">
    <property type="entry name" value="AAA-ATPASE-LIKE DOMAIN-CONTAINING PROTEIN"/>
    <property type="match status" value="1"/>
</dbReference>
<gene>
    <name evidence="2" type="ORF">RSSSTS7063_01661</name>
</gene>
<protein>
    <submittedName>
        <fullName evidence="2">Putative AAA-ATPase</fullName>
    </submittedName>
</protein>
<feature type="domain" description="AAA-ATPase-like" evidence="1">
    <location>
        <begin position="8"/>
        <end position="237"/>
    </location>
</feature>
<dbReference type="RefSeq" id="WP_144095962.1">
    <property type="nucleotide sequence ID" value="NZ_CABHNW010000183.1"/>
</dbReference>
<name>A0A564W8P8_9FIRM</name>
<sequence>MPEKKKFPVGIDNFEKIIKNNFYYVDKTEMIHSLIRNWSEVNLFTRPRRFGKSLNMNMLQTFFEIGTDPIVFEGLKISEDREFCEKYMGHFPVISISLKNVEGMNFESTCAAMKYAIGAEALRFSFLEKSPELSETDKKMYKALTMVSDTGDFQMSYSAMEKSLLTLSTLLCKYYGEKVILLIDEYDVPLDKAFQYGYYEEMVSLIRNMFGNVLKTNSNLYFAVLTGCLRIAKESIFTDLNNFEVLSVLDVQYDEYFGFTDTEVHDMLDYYDLSGHYKEVKEWYDGYQFGNTEVYCPWDVICYCKKLYADPDAKPEDYWSNTSGNVIIRRFINRADSQTKNDIERLIAGETVTKEIHQELTYNELDSSIENLWSVLFTTGYLTQKGKTAENQFCLKIPNLEVKNLFIKQIREWFRQTSRQDGDTLNQFCNAFSEQNPEKIEELFGNYLWNTISIRDTATAKKENFYHGMLLGLLGYKDNWIIRSNAESGTGYSDILIEIPESRTGIAIEVKYAEKGKMKDACIKALSQIEERKYAAKLEDDGMRSVIKYGIACYKKDCRVVLGTS</sequence>
<dbReference type="InterPro" id="IPR018631">
    <property type="entry name" value="AAA-ATPase-like_dom"/>
</dbReference>
<accession>A0A564W8P8</accession>
<dbReference type="Proteomes" id="UP000408482">
    <property type="component" value="Unassembled WGS sequence"/>
</dbReference>
<keyword evidence="3" id="KW-1185">Reference proteome</keyword>
<dbReference type="EMBL" id="CABHNW010000183">
    <property type="protein sequence ID" value="VUX41050.1"/>
    <property type="molecule type" value="Genomic_DNA"/>
</dbReference>